<keyword evidence="3" id="KW-1003">Cell membrane</keyword>
<evidence type="ECO:0000313" key="10">
    <source>
        <dbReference type="Proteomes" id="UP000383122"/>
    </source>
</evidence>
<dbReference type="SUPFAM" id="SSF161098">
    <property type="entry name" value="MetI-like"/>
    <property type="match status" value="1"/>
</dbReference>
<dbReference type="GO" id="GO:0005886">
    <property type="term" value="C:plasma membrane"/>
    <property type="evidence" value="ECO:0007669"/>
    <property type="project" value="UniProtKB-SubCell"/>
</dbReference>
<evidence type="ECO:0000256" key="3">
    <source>
        <dbReference type="ARBA" id="ARBA00022475"/>
    </source>
</evidence>
<evidence type="ECO:0000256" key="4">
    <source>
        <dbReference type="ARBA" id="ARBA00022692"/>
    </source>
</evidence>
<dbReference type="EMBL" id="CABPSP010000011">
    <property type="protein sequence ID" value="VVE70251.1"/>
    <property type="molecule type" value="Genomic_DNA"/>
</dbReference>
<feature type="transmembrane region" description="Helical" evidence="7">
    <location>
        <begin position="248"/>
        <end position="269"/>
    </location>
</feature>
<accession>A0A5E5A9B0</accession>
<evidence type="ECO:0000313" key="9">
    <source>
        <dbReference type="EMBL" id="VVE70251.1"/>
    </source>
</evidence>
<evidence type="ECO:0000256" key="2">
    <source>
        <dbReference type="ARBA" id="ARBA00022448"/>
    </source>
</evidence>
<sequence>MSAILDNAALRGASPASALELTEQTEGSALRTSAANAASVPRIPAFDETQIDQLFAAPRTSALWGVGFAAALAWAAFGALTLRWPNKVVGFSDWAFTDELGVFALAVAALLALLSVAGRATPPLLRLREALTGAGPWLVAIAVALSAWEILTAKTGSLPTPFFAPPQALIEVYTEDWRRLGDSAANTLKLLGLGFGFGAIAGFLIGVSIGWSRAIGYWVHPVLRVLGPVPATALLPLTFYFFPSSYSAAAFLIALSTAFPVAVLTWSGVAGVNKSYYDVARTLGASEAFLVLRVAIPAALPNVFVGLFMGLGASFSVLVTAEMMGVKSGLGWYLTWAQGWASYVNMYAALIVMALLFSGVITLLFTVRDRALAWQKGTVKW</sequence>
<feature type="transmembrane region" description="Helical" evidence="7">
    <location>
        <begin position="190"/>
        <end position="211"/>
    </location>
</feature>
<dbReference type="PANTHER" id="PTHR30151:SF0">
    <property type="entry name" value="ABC TRANSPORTER PERMEASE PROTEIN MJ0413-RELATED"/>
    <property type="match status" value="1"/>
</dbReference>
<evidence type="ECO:0000256" key="1">
    <source>
        <dbReference type="ARBA" id="ARBA00004651"/>
    </source>
</evidence>
<dbReference type="CDD" id="cd06261">
    <property type="entry name" value="TM_PBP2"/>
    <property type="match status" value="1"/>
</dbReference>
<feature type="transmembrane region" description="Helical" evidence="7">
    <location>
        <begin position="340"/>
        <end position="367"/>
    </location>
</feature>
<comment type="subcellular location">
    <subcellularLocation>
        <location evidence="1 7">Cell membrane</location>
        <topology evidence="1 7">Multi-pass membrane protein</topology>
    </subcellularLocation>
</comment>
<organism evidence="9 10">
    <name type="scientific">Pandoraea anapnoica</name>
    <dbReference type="NCBI Taxonomy" id="2508301"/>
    <lineage>
        <taxon>Bacteria</taxon>
        <taxon>Pseudomonadati</taxon>
        <taxon>Pseudomonadota</taxon>
        <taxon>Betaproteobacteria</taxon>
        <taxon>Burkholderiales</taxon>
        <taxon>Burkholderiaceae</taxon>
        <taxon>Pandoraea</taxon>
    </lineage>
</organism>
<gene>
    <name evidence="9" type="ORF">PAN31117_03606</name>
</gene>
<feature type="transmembrane region" description="Helical" evidence="7">
    <location>
        <begin position="62"/>
        <end position="80"/>
    </location>
</feature>
<dbReference type="PROSITE" id="PS50928">
    <property type="entry name" value="ABC_TM1"/>
    <property type="match status" value="1"/>
</dbReference>
<dbReference type="GO" id="GO:0055085">
    <property type="term" value="P:transmembrane transport"/>
    <property type="evidence" value="ECO:0007669"/>
    <property type="project" value="InterPro"/>
</dbReference>
<dbReference type="Proteomes" id="UP000383122">
    <property type="component" value="Unassembled WGS sequence"/>
</dbReference>
<evidence type="ECO:0000259" key="8">
    <source>
        <dbReference type="PROSITE" id="PS50928"/>
    </source>
</evidence>
<proteinExistence type="inferred from homology"/>
<feature type="transmembrane region" description="Helical" evidence="7">
    <location>
        <begin position="223"/>
        <end position="242"/>
    </location>
</feature>
<protein>
    <submittedName>
        <fullName evidence="9">Sulfonate ABC transporter permease</fullName>
    </submittedName>
</protein>
<dbReference type="InterPro" id="IPR035906">
    <property type="entry name" value="MetI-like_sf"/>
</dbReference>
<feature type="domain" description="ABC transmembrane type-1" evidence="8">
    <location>
        <begin position="184"/>
        <end position="365"/>
    </location>
</feature>
<evidence type="ECO:0000256" key="7">
    <source>
        <dbReference type="RuleBase" id="RU363032"/>
    </source>
</evidence>
<dbReference type="AlphaFoldDB" id="A0A5E5A9B0"/>
<reference evidence="9 10" key="1">
    <citation type="submission" date="2019-08" db="EMBL/GenBank/DDBJ databases">
        <authorList>
            <person name="Peeters C."/>
        </authorList>
    </citation>
    <scope>NUCLEOTIDE SEQUENCE [LARGE SCALE GENOMIC DNA]</scope>
    <source>
        <strain evidence="9 10">LMG 31117</strain>
    </source>
</reference>
<evidence type="ECO:0000256" key="6">
    <source>
        <dbReference type="ARBA" id="ARBA00023136"/>
    </source>
</evidence>
<evidence type="ECO:0000256" key="5">
    <source>
        <dbReference type="ARBA" id="ARBA00022989"/>
    </source>
</evidence>
<keyword evidence="2 7" id="KW-0813">Transport</keyword>
<keyword evidence="6 7" id="KW-0472">Membrane</keyword>
<feature type="transmembrane region" description="Helical" evidence="7">
    <location>
        <begin position="290"/>
        <end position="320"/>
    </location>
</feature>
<feature type="transmembrane region" description="Helical" evidence="7">
    <location>
        <begin position="130"/>
        <end position="151"/>
    </location>
</feature>
<feature type="transmembrane region" description="Helical" evidence="7">
    <location>
        <begin position="100"/>
        <end position="118"/>
    </location>
</feature>
<dbReference type="Gene3D" id="1.10.3720.10">
    <property type="entry name" value="MetI-like"/>
    <property type="match status" value="1"/>
</dbReference>
<dbReference type="RefSeq" id="WP_246189152.1">
    <property type="nucleotide sequence ID" value="NZ_CABPSP010000011.1"/>
</dbReference>
<dbReference type="PANTHER" id="PTHR30151">
    <property type="entry name" value="ALKANE SULFONATE ABC TRANSPORTER-RELATED, MEMBRANE SUBUNIT"/>
    <property type="match status" value="1"/>
</dbReference>
<dbReference type="Pfam" id="PF00528">
    <property type="entry name" value="BPD_transp_1"/>
    <property type="match status" value="1"/>
</dbReference>
<keyword evidence="4 7" id="KW-0812">Transmembrane</keyword>
<name>A0A5E5A9B0_9BURK</name>
<dbReference type="InterPro" id="IPR000515">
    <property type="entry name" value="MetI-like"/>
</dbReference>
<comment type="similarity">
    <text evidence="7">Belongs to the binding-protein-dependent transport system permease family.</text>
</comment>
<keyword evidence="5 7" id="KW-1133">Transmembrane helix</keyword>
<keyword evidence="10" id="KW-1185">Reference proteome</keyword>